<dbReference type="AlphaFoldDB" id="B1I1S0"/>
<dbReference type="OrthoDB" id="9816453at2"/>
<evidence type="ECO:0000313" key="2">
    <source>
        <dbReference type="EMBL" id="ACA58991.1"/>
    </source>
</evidence>
<dbReference type="Proteomes" id="UP000008544">
    <property type="component" value="Chromosome"/>
</dbReference>
<dbReference type="PANTHER" id="PTHR40446">
    <property type="entry name" value="N-ACETYLGLUCOSAMINE-1-PHOSPHODIESTER ALPHA-N-ACETYLGLUCOSAMINIDASE"/>
    <property type="match status" value="1"/>
</dbReference>
<feature type="domain" description="Phosphodiester glycosidase" evidence="1">
    <location>
        <begin position="163"/>
        <end position="343"/>
    </location>
</feature>
<reference evidence="3" key="1">
    <citation type="submission" date="2007-10" db="EMBL/GenBank/DDBJ databases">
        <title>Complete sequence of chromosome of Desulforudis audaxviator MP104C.</title>
        <authorList>
            <person name="Copeland A."/>
            <person name="Lucas S."/>
            <person name="Lapidus A."/>
            <person name="Barry K."/>
            <person name="Glavina del Rio T."/>
            <person name="Dalin E."/>
            <person name="Tice H."/>
            <person name="Bruce D."/>
            <person name="Pitluck S."/>
            <person name="Lowry S.R."/>
            <person name="Larimer F."/>
            <person name="Land M.L."/>
            <person name="Hauser L."/>
            <person name="Kyrpides N."/>
            <person name="Ivanova N.N."/>
            <person name="Richardson P."/>
        </authorList>
    </citation>
    <scope>NUCLEOTIDE SEQUENCE [LARGE SCALE GENOMIC DNA]</scope>
    <source>
        <strain evidence="3">MP104C</strain>
    </source>
</reference>
<protein>
    <submittedName>
        <fullName evidence="2">N-acetylglucosamine-1-phosphodiester alpha-N-acetylglucosaminidase-like exopolysaccharide biosynthesis protein</fullName>
    </submittedName>
</protein>
<dbReference type="PANTHER" id="PTHR40446:SF2">
    <property type="entry name" value="N-ACETYLGLUCOSAMINE-1-PHOSPHODIESTER ALPHA-N-ACETYLGLUCOSAMINIDASE"/>
    <property type="match status" value="1"/>
</dbReference>
<organism evidence="2 3">
    <name type="scientific">Desulforudis audaxviator (strain MP104C)</name>
    <dbReference type="NCBI Taxonomy" id="477974"/>
    <lineage>
        <taxon>Bacteria</taxon>
        <taxon>Bacillati</taxon>
        <taxon>Bacillota</taxon>
        <taxon>Clostridia</taxon>
        <taxon>Thermoanaerobacterales</taxon>
        <taxon>Candidatus Desulforudaceae</taxon>
        <taxon>Candidatus Desulforudis</taxon>
    </lineage>
</organism>
<sequence length="345" mass="37881">MRRVNLFFFFLAAPLIGVLIAVSSFSRGAQGLELPVAELQPAVGLLADGVYQLRYTVGSVHESLEEQQQRYEEQQELLRTLAAKSAEHKQLSDDIYEQHILDKLGPPVRVHRSARVEVKIFELKGIGYRGYIAKVKPFDPGVLRVTYREGPGETTSEAVRRTGAVLGVNGGGFYRAPVDGLMHTLPIGNTMVDGKLVGGFQPPREDLFFAGFDGRGRLVGGIFNDRTALLGTGARQGVSFVPILIKDRQPVPIPEKWRNQRQPRTILGEYANGDLIMIVVDGRQADWSSGVTLEDLQVTLIKFGVIDAYNLDGGGSSVFVFGNQILNRPSDGRERVVATNIVVLP</sequence>
<dbReference type="EMBL" id="CP000860">
    <property type="protein sequence ID" value="ACA58991.1"/>
    <property type="molecule type" value="Genomic_DNA"/>
</dbReference>
<dbReference type="HOGENOM" id="CLU_780412_0_0_9"/>
<evidence type="ECO:0000313" key="3">
    <source>
        <dbReference type="Proteomes" id="UP000008544"/>
    </source>
</evidence>
<dbReference type="STRING" id="477974.Daud_0445"/>
<dbReference type="InterPro" id="IPR018711">
    <property type="entry name" value="NAGPA"/>
</dbReference>
<dbReference type="KEGG" id="dau:Daud_0445"/>
<reference evidence="2 3" key="2">
    <citation type="journal article" date="2008" name="Science">
        <title>Environmental genomics reveals a single-species ecosystem deep within Earth.</title>
        <authorList>
            <person name="Chivian D."/>
            <person name="Brodie E.L."/>
            <person name="Alm E.J."/>
            <person name="Culley D.E."/>
            <person name="Dehal P.S."/>
            <person name="Desantis T.Z."/>
            <person name="Gihring T.M."/>
            <person name="Lapidus A."/>
            <person name="Lin L.H."/>
            <person name="Lowry S.R."/>
            <person name="Moser D.P."/>
            <person name="Richardson P.M."/>
            <person name="Southam G."/>
            <person name="Wanger G."/>
            <person name="Pratt L.M."/>
            <person name="Andersen G.L."/>
            <person name="Hazen T.C."/>
            <person name="Brockman F.J."/>
            <person name="Arkin A.P."/>
            <person name="Onstott T.C."/>
        </authorList>
    </citation>
    <scope>NUCLEOTIDE SEQUENCE [LARGE SCALE GENOMIC DNA]</scope>
    <source>
        <strain evidence="2 3">MP104C</strain>
    </source>
</reference>
<keyword evidence="3" id="KW-1185">Reference proteome</keyword>
<name>B1I1S0_DESAP</name>
<evidence type="ECO:0000259" key="1">
    <source>
        <dbReference type="Pfam" id="PF09992"/>
    </source>
</evidence>
<accession>B1I1S0</accession>
<gene>
    <name evidence="2" type="ordered locus">Daud_0445</name>
</gene>
<dbReference type="eggNOG" id="COG4632">
    <property type="taxonomic scope" value="Bacteria"/>
</dbReference>
<proteinExistence type="predicted"/>
<dbReference type="RefSeq" id="WP_012301580.1">
    <property type="nucleotide sequence ID" value="NC_010424.1"/>
</dbReference>
<dbReference type="Pfam" id="PF09992">
    <property type="entry name" value="NAGPA"/>
    <property type="match status" value="1"/>
</dbReference>